<dbReference type="InterPro" id="IPR002347">
    <property type="entry name" value="SDR_fam"/>
</dbReference>
<dbReference type="Proteomes" id="UP000298781">
    <property type="component" value="Chromosome"/>
</dbReference>
<dbReference type="SUPFAM" id="SSF51735">
    <property type="entry name" value="NAD(P)-binding Rossmann-fold domains"/>
    <property type="match status" value="1"/>
</dbReference>
<name>A0A4D7AT38_9HYPH</name>
<dbReference type="AlphaFoldDB" id="A0A4D7AT38"/>
<organism evidence="2 3">
    <name type="scientific">Phreatobacter stygius</name>
    <dbReference type="NCBI Taxonomy" id="1940610"/>
    <lineage>
        <taxon>Bacteria</taxon>
        <taxon>Pseudomonadati</taxon>
        <taxon>Pseudomonadota</taxon>
        <taxon>Alphaproteobacteria</taxon>
        <taxon>Hyphomicrobiales</taxon>
        <taxon>Phreatobacteraceae</taxon>
        <taxon>Phreatobacter</taxon>
    </lineage>
</organism>
<reference evidence="2 3" key="1">
    <citation type="submission" date="2019-04" db="EMBL/GenBank/DDBJ databases">
        <title>Phreatobacter aquaticus sp. nov.</title>
        <authorList>
            <person name="Choi A."/>
        </authorList>
    </citation>
    <scope>NUCLEOTIDE SEQUENCE [LARGE SCALE GENOMIC DNA]</scope>
    <source>
        <strain evidence="2 3">KCTC 52518</strain>
    </source>
</reference>
<comment type="similarity">
    <text evidence="1">Belongs to the short-chain dehydrogenases/reductases (SDR) family.</text>
</comment>
<dbReference type="KEGG" id="pstg:E8M01_10890"/>
<proteinExistence type="inferred from homology"/>
<dbReference type="Pfam" id="PF13561">
    <property type="entry name" value="adh_short_C2"/>
    <property type="match status" value="1"/>
</dbReference>
<dbReference type="PRINTS" id="PR00081">
    <property type="entry name" value="GDHRDH"/>
</dbReference>
<evidence type="ECO:0000313" key="3">
    <source>
        <dbReference type="Proteomes" id="UP000298781"/>
    </source>
</evidence>
<dbReference type="Gene3D" id="3.40.50.720">
    <property type="entry name" value="NAD(P)-binding Rossmann-like Domain"/>
    <property type="match status" value="1"/>
</dbReference>
<dbReference type="PANTHER" id="PTHR42879">
    <property type="entry name" value="3-OXOACYL-(ACYL-CARRIER-PROTEIN) REDUCTASE"/>
    <property type="match status" value="1"/>
</dbReference>
<evidence type="ECO:0000256" key="1">
    <source>
        <dbReference type="ARBA" id="ARBA00006484"/>
    </source>
</evidence>
<dbReference type="InterPro" id="IPR036291">
    <property type="entry name" value="NAD(P)-bd_dom_sf"/>
</dbReference>
<dbReference type="InterPro" id="IPR050259">
    <property type="entry name" value="SDR"/>
</dbReference>
<protein>
    <submittedName>
        <fullName evidence="2">SDR family oxidoreductase</fullName>
    </submittedName>
</protein>
<gene>
    <name evidence="2" type="ORF">E8M01_10890</name>
</gene>
<evidence type="ECO:0000313" key="2">
    <source>
        <dbReference type="EMBL" id="QCI64684.1"/>
    </source>
</evidence>
<dbReference type="PANTHER" id="PTHR42879:SF6">
    <property type="entry name" value="NADPH-DEPENDENT REDUCTASE BACG"/>
    <property type="match status" value="1"/>
</dbReference>
<dbReference type="EMBL" id="CP039690">
    <property type="protein sequence ID" value="QCI64684.1"/>
    <property type="molecule type" value="Genomic_DNA"/>
</dbReference>
<keyword evidence="3" id="KW-1185">Reference proteome</keyword>
<sequence>MDLGIAGRRALVCGASRGLGFACAEALAGEGVHVVLAARDTPRLLEAAARIEAATGERPAIVAADLATVDGRLGALAACPEPDILVTNGGGPPAKDFRALTLEDWSRALDANFLAAAELIRMTVDGMAGRGFGRIVNITSMTVRVPVERLDLSTAARLALTGYAASVCRQVAVRNVTINNLLPGTILTERIKDLGAMAERLIARVPAGRAGDPREFGEACAFLCGARSGFITGQNLLVDGGLCALTV</sequence>
<dbReference type="OrthoDB" id="9793325at2"/>
<accession>A0A4D7AT38</accession>
<dbReference type="RefSeq" id="WP_136960135.1">
    <property type="nucleotide sequence ID" value="NZ_CP039690.1"/>
</dbReference>